<evidence type="ECO:0000256" key="1">
    <source>
        <dbReference type="ARBA" id="ARBA00022468"/>
    </source>
</evidence>
<name>A0A7I8VMX9_9ANNE</name>
<dbReference type="InterPro" id="IPR036720">
    <property type="entry name" value="RanGAP1_C_sf"/>
</dbReference>
<feature type="domain" description="Ran-GTPase activating protein 1 C-terminal" evidence="5">
    <location>
        <begin position="388"/>
        <end position="551"/>
    </location>
</feature>
<evidence type="ECO:0000313" key="6">
    <source>
        <dbReference type="EMBL" id="CAD5117640.1"/>
    </source>
</evidence>
<dbReference type="OrthoDB" id="184583at2759"/>
<evidence type="ECO:0000256" key="3">
    <source>
        <dbReference type="ARBA" id="ARBA00022737"/>
    </source>
</evidence>
<dbReference type="Pfam" id="PF13516">
    <property type="entry name" value="LRR_6"/>
    <property type="match status" value="3"/>
</dbReference>
<dbReference type="SUPFAM" id="SSF69099">
    <property type="entry name" value="Ran-GTPase activating protein 1 (RanGAP1), C-terminal domain"/>
    <property type="match status" value="1"/>
</dbReference>
<dbReference type="Gene3D" id="1.25.40.200">
    <property type="entry name" value="Ran-GTPase activating protein 1, C-terminal domain"/>
    <property type="match status" value="1"/>
</dbReference>
<dbReference type="Gene3D" id="3.80.10.10">
    <property type="entry name" value="Ribonuclease Inhibitor"/>
    <property type="match status" value="1"/>
</dbReference>
<protein>
    <submittedName>
        <fullName evidence="6">DgyrCDS6396</fullName>
    </submittedName>
</protein>
<dbReference type="GO" id="GO:0005634">
    <property type="term" value="C:nucleus"/>
    <property type="evidence" value="ECO:0007669"/>
    <property type="project" value="TreeGrafter"/>
</dbReference>
<dbReference type="PANTHER" id="PTHR24113:SF12">
    <property type="entry name" value="RAN GTPASE-ACTIVATING PROTEIN 1"/>
    <property type="match status" value="1"/>
</dbReference>
<keyword evidence="7" id="KW-1185">Reference proteome</keyword>
<dbReference type="InterPro" id="IPR009109">
    <property type="entry name" value="Ran_GTPase_activating_1_C"/>
</dbReference>
<dbReference type="EMBL" id="CAJFCJ010000007">
    <property type="protein sequence ID" value="CAD5117640.1"/>
    <property type="molecule type" value="Genomic_DNA"/>
</dbReference>
<dbReference type="CDD" id="cd00116">
    <property type="entry name" value="LRR_RI"/>
    <property type="match status" value="1"/>
</dbReference>
<gene>
    <name evidence="6" type="ORF">DGYR_LOCUS6148</name>
</gene>
<dbReference type="GO" id="GO:0048471">
    <property type="term" value="C:perinuclear region of cytoplasm"/>
    <property type="evidence" value="ECO:0007669"/>
    <property type="project" value="TreeGrafter"/>
</dbReference>
<dbReference type="GO" id="GO:0007165">
    <property type="term" value="P:signal transduction"/>
    <property type="evidence" value="ECO:0007669"/>
    <property type="project" value="InterPro"/>
</dbReference>
<dbReference type="GO" id="GO:0005829">
    <property type="term" value="C:cytosol"/>
    <property type="evidence" value="ECO:0007669"/>
    <property type="project" value="TreeGrafter"/>
</dbReference>
<evidence type="ECO:0000256" key="4">
    <source>
        <dbReference type="SAM" id="MobiDB-lite"/>
    </source>
</evidence>
<feature type="compositionally biased region" description="Acidic residues" evidence="4">
    <location>
        <begin position="361"/>
        <end position="374"/>
    </location>
</feature>
<reference evidence="6 7" key="1">
    <citation type="submission" date="2020-08" db="EMBL/GenBank/DDBJ databases">
        <authorList>
            <person name="Hejnol A."/>
        </authorList>
    </citation>
    <scope>NUCLEOTIDE SEQUENCE [LARGE SCALE GENOMIC DNA]</scope>
</reference>
<evidence type="ECO:0000256" key="2">
    <source>
        <dbReference type="ARBA" id="ARBA00022614"/>
    </source>
</evidence>
<dbReference type="PANTHER" id="PTHR24113">
    <property type="entry name" value="RAN GTPASE-ACTIVATING PROTEIN 1"/>
    <property type="match status" value="1"/>
</dbReference>
<keyword evidence="2" id="KW-0433">Leucine-rich repeat</keyword>
<keyword evidence="1" id="KW-0343">GTPase activation</keyword>
<dbReference type="InterPro" id="IPR027038">
    <property type="entry name" value="RanGap"/>
</dbReference>
<dbReference type="Proteomes" id="UP000549394">
    <property type="component" value="Unassembled WGS sequence"/>
</dbReference>
<keyword evidence="3" id="KW-0677">Repeat</keyword>
<dbReference type="InterPro" id="IPR001611">
    <property type="entry name" value="Leu-rich_rpt"/>
</dbReference>
<feature type="region of interest" description="Disordered" evidence="4">
    <location>
        <begin position="358"/>
        <end position="386"/>
    </location>
</feature>
<dbReference type="GO" id="GO:0031267">
    <property type="term" value="F:small GTPase binding"/>
    <property type="evidence" value="ECO:0007669"/>
    <property type="project" value="TreeGrafter"/>
</dbReference>
<proteinExistence type="predicted"/>
<dbReference type="Pfam" id="PF07834">
    <property type="entry name" value="RanGAP1_C"/>
    <property type="match status" value="1"/>
</dbReference>
<dbReference type="AlphaFoldDB" id="A0A7I8VMX9"/>
<sequence length="554" mass="60689">MASKDIDKLTQKLAGTTVEGSEITVSFYKRQMKLDTEDSAEEILNELNKNPDVTVLNLEGNTMGIPAAKVIGKQLEKHPKLERLLAADMFTGRLKSEIPECLIALADGMTKAGVKLTELDLSDNAFGPNGMKGLVKFLSSESCYSLKVLKLHNNGLGPTGGKMLASALNNCYQASKATGKPLSITTFISGRGRLENEGSKALSKVFTEMKSLEHVEMPQNGINFEGISALAEAFSHNTNLRYLNLNDNTFTEVGAQAMAKYALPKLKNLEVLNFGDCLIRSGGGKAIASALREGKFEKLKTVHLSYDELDLAAGIAVISAILNKDLDHLDLDGNMFGEKGCDKLQEIMTKANKGDVLVPFDNDEDRSDGEDDCESEKVNDPNLQVTGTGLTPRSSYEVKDILLFPSPTKLKNAKAPEVFVKELGEKKNDINYAIKHLVNVCSIVDSTDESVTKNANICADEIFKSLFGDASSNEKNIEITSSILIHLGLLKGEEKIQLPREISGFLIVLEHVIKQKYFPRSCLQILQVFLTRPNKKLDSTGNARHKLLQTLYNL</sequence>
<dbReference type="GO" id="GO:0005096">
    <property type="term" value="F:GTPase activator activity"/>
    <property type="evidence" value="ECO:0007669"/>
    <property type="project" value="UniProtKB-KW"/>
</dbReference>
<accession>A0A7I8VMX9</accession>
<dbReference type="SUPFAM" id="SSF52047">
    <property type="entry name" value="RNI-like"/>
    <property type="match status" value="1"/>
</dbReference>
<dbReference type="InterPro" id="IPR032675">
    <property type="entry name" value="LRR_dom_sf"/>
</dbReference>
<evidence type="ECO:0000313" key="7">
    <source>
        <dbReference type="Proteomes" id="UP000549394"/>
    </source>
</evidence>
<dbReference type="GO" id="GO:0006913">
    <property type="term" value="P:nucleocytoplasmic transport"/>
    <property type="evidence" value="ECO:0007669"/>
    <property type="project" value="TreeGrafter"/>
</dbReference>
<evidence type="ECO:0000259" key="5">
    <source>
        <dbReference type="Pfam" id="PF07834"/>
    </source>
</evidence>
<comment type="caution">
    <text evidence="6">The sequence shown here is derived from an EMBL/GenBank/DDBJ whole genome shotgun (WGS) entry which is preliminary data.</text>
</comment>
<dbReference type="SMART" id="SM00368">
    <property type="entry name" value="LRR_RI"/>
    <property type="match status" value="7"/>
</dbReference>
<organism evidence="6 7">
    <name type="scientific">Dimorphilus gyrociliatus</name>
    <dbReference type="NCBI Taxonomy" id="2664684"/>
    <lineage>
        <taxon>Eukaryota</taxon>
        <taxon>Metazoa</taxon>
        <taxon>Spiralia</taxon>
        <taxon>Lophotrochozoa</taxon>
        <taxon>Annelida</taxon>
        <taxon>Polychaeta</taxon>
        <taxon>Polychaeta incertae sedis</taxon>
        <taxon>Dinophilidae</taxon>
        <taxon>Dimorphilus</taxon>
    </lineage>
</organism>